<gene>
    <name evidence="2" type="ORF">EGH21_08540</name>
</gene>
<evidence type="ECO:0000313" key="3">
    <source>
        <dbReference type="Proteomes" id="UP001430377"/>
    </source>
</evidence>
<comment type="caution">
    <text evidence="2">The sequence shown here is derived from an EMBL/GenBank/DDBJ whole genome shotgun (WGS) entry which is preliminary data.</text>
</comment>
<name>A0AAW4PPP9_9EURY</name>
<dbReference type="Proteomes" id="UP001430377">
    <property type="component" value="Unassembled WGS sequence"/>
</dbReference>
<feature type="transmembrane region" description="Helical" evidence="1">
    <location>
        <begin position="28"/>
        <end position="45"/>
    </location>
</feature>
<accession>A0AAW4PPP9</accession>
<keyword evidence="1" id="KW-1133">Transmembrane helix</keyword>
<sequence length="97" mass="10034">MCYDRLVNDDDVAETSAVDLLRTETVCALRNGAMAGVVVLAVLLFEGAPAWLVIASVAGAVALGTALHQVLLLLGAGVLRARTRLRDGDAATPTEST</sequence>
<dbReference type="EMBL" id="RKLR01000003">
    <property type="protein sequence ID" value="MBX0323072.1"/>
    <property type="molecule type" value="Genomic_DNA"/>
</dbReference>
<keyword evidence="1" id="KW-0472">Membrane</keyword>
<organism evidence="2 3">
    <name type="scientific">Haloarcula rubra</name>
    <dbReference type="NCBI Taxonomy" id="2487747"/>
    <lineage>
        <taxon>Archaea</taxon>
        <taxon>Methanobacteriati</taxon>
        <taxon>Methanobacteriota</taxon>
        <taxon>Stenosarchaea group</taxon>
        <taxon>Halobacteria</taxon>
        <taxon>Halobacteriales</taxon>
        <taxon>Haloarculaceae</taxon>
        <taxon>Haloarcula</taxon>
    </lineage>
</organism>
<protein>
    <submittedName>
        <fullName evidence="2">Uncharacterized protein</fullName>
    </submittedName>
</protein>
<evidence type="ECO:0000256" key="1">
    <source>
        <dbReference type="SAM" id="Phobius"/>
    </source>
</evidence>
<evidence type="ECO:0000313" key="2">
    <source>
        <dbReference type="EMBL" id="MBX0323072.1"/>
    </source>
</evidence>
<keyword evidence="1" id="KW-0812">Transmembrane</keyword>
<proteinExistence type="predicted"/>
<dbReference type="AlphaFoldDB" id="A0AAW4PPP9"/>
<dbReference type="RefSeq" id="WP_220618055.1">
    <property type="nucleotide sequence ID" value="NZ_RKLR01000003.1"/>
</dbReference>
<feature type="transmembrane region" description="Helical" evidence="1">
    <location>
        <begin position="51"/>
        <end position="76"/>
    </location>
</feature>
<keyword evidence="3" id="KW-1185">Reference proteome</keyword>
<reference evidence="2 3" key="1">
    <citation type="submission" date="2021-06" db="EMBL/GenBank/DDBJ databases">
        <title>Halomicroarcula sp. a new haloarchaeum isolated from saline soil.</title>
        <authorList>
            <person name="Duran-Viseras A."/>
            <person name="Sanchez-Porro C."/>
            <person name="Ventosa A."/>
        </authorList>
    </citation>
    <scope>NUCLEOTIDE SEQUENCE [LARGE SCALE GENOMIC DNA]</scope>
    <source>
        <strain evidence="2 3">F13</strain>
    </source>
</reference>